<keyword evidence="2" id="KW-1185">Reference proteome</keyword>
<dbReference type="AlphaFoldDB" id="A0A2K8U5R6"/>
<name>A0A2K8U5R6_9GAMM</name>
<dbReference type="RefSeq" id="WP_100918676.1">
    <property type="nucleotide sequence ID" value="NZ_CP020370.1"/>
</dbReference>
<organism evidence="1 2">
    <name type="scientific">Candidatus Thiodictyon syntrophicum</name>
    <dbReference type="NCBI Taxonomy" id="1166950"/>
    <lineage>
        <taxon>Bacteria</taxon>
        <taxon>Pseudomonadati</taxon>
        <taxon>Pseudomonadota</taxon>
        <taxon>Gammaproteobacteria</taxon>
        <taxon>Chromatiales</taxon>
        <taxon>Chromatiaceae</taxon>
        <taxon>Thiodictyon</taxon>
    </lineage>
</organism>
<dbReference type="OrthoDB" id="8906462at2"/>
<dbReference type="Pfam" id="PF11006">
    <property type="entry name" value="DUF2845"/>
    <property type="match status" value="1"/>
</dbReference>
<accession>A0A2K8U5R6</accession>
<sequence length="115" mass="12351">MHYPLLPLLAAGALLLGGCTPEPAQILYCGTPSVTEGDSSFDLTQRCGQPTAVEQAQDRPIATPVYDTNLGHYVIQSIPQPYEIWVYNDGPDRPVARISIKNGTIARIEVTGAGK</sequence>
<protein>
    <recommendedName>
        <fullName evidence="3">DUF2845 domain-containing protein</fullName>
    </recommendedName>
</protein>
<evidence type="ECO:0000313" key="1">
    <source>
        <dbReference type="EMBL" id="AUB80895.1"/>
    </source>
</evidence>
<dbReference type="InterPro" id="IPR021268">
    <property type="entry name" value="DUF2845"/>
</dbReference>
<dbReference type="Proteomes" id="UP000232638">
    <property type="component" value="Chromosome"/>
</dbReference>
<evidence type="ECO:0008006" key="3">
    <source>
        <dbReference type="Google" id="ProtNLM"/>
    </source>
</evidence>
<gene>
    <name evidence="1" type="ORF">THSYN_07980</name>
</gene>
<dbReference type="KEGG" id="tsy:THSYN_07980"/>
<reference evidence="1 2" key="1">
    <citation type="submission" date="2017-03" db="EMBL/GenBank/DDBJ databases">
        <title>Complete genome sequence of Candidatus 'Thiodictyon syntrophicum' sp. nov. strain Cad16T, a photolithoautotroph purple sulfur bacterium isolated from an alpine meromictic lake.</title>
        <authorList>
            <person name="Luedin S.M."/>
            <person name="Pothier J.F."/>
            <person name="Danza F."/>
            <person name="Storelli N."/>
            <person name="Wittwer M."/>
            <person name="Tonolla M."/>
        </authorList>
    </citation>
    <scope>NUCLEOTIDE SEQUENCE [LARGE SCALE GENOMIC DNA]</scope>
    <source>
        <strain evidence="1 2">Cad16T</strain>
    </source>
</reference>
<dbReference type="EMBL" id="CP020370">
    <property type="protein sequence ID" value="AUB80895.1"/>
    <property type="molecule type" value="Genomic_DNA"/>
</dbReference>
<proteinExistence type="predicted"/>
<evidence type="ECO:0000313" key="2">
    <source>
        <dbReference type="Proteomes" id="UP000232638"/>
    </source>
</evidence>